<dbReference type="EMBL" id="CAUYUJ010017371">
    <property type="protein sequence ID" value="CAK0874209.1"/>
    <property type="molecule type" value="Genomic_DNA"/>
</dbReference>
<evidence type="ECO:0000256" key="1">
    <source>
        <dbReference type="SAM" id="MobiDB-lite"/>
    </source>
</evidence>
<evidence type="ECO:0000313" key="2">
    <source>
        <dbReference type="EMBL" id="CAK0874209.1"/>
    </source>
</evidence>
<proteinExistence type="predicted"/>
<feature type="region of interest" description="Disordered" evidence="1">
    <location>
        <begin position="1154"/>
        <end position="1184"/>
    </location>
</feature>
<keyword evidence="3" id="KW-1185">Reference proteome</keyword>
<name>A0ABN9VLK0_9DINO</name>
<gene>
    <name evidence="2" type="ORF">PCOR1329_LOCUS59177</name>
</gene>
<comment type="caution">
    <text evidence="2">The sequence shown here is derived from an EMBL/GenBank/DDBJ whole genome shotgun (WGS) entry which is preliminary data.</text>
</comment>
<organism evidence="2 3">
    <name type="scientific">Prorocentrum cordatum</name>
    <dbReference type="NCBI Taxonomy" id="2364126"/>
    <lineage>
        <taxon>Eukaryota</taxon>
        <taxon>Sar</taxon>
        <taxon>Alveolata</taxon>
        <taxon>Dinophyceae</taxon>
        <taxon>Prorocentrales</taxon>
        <taxon>Prorocentraceae</taxon>
        <taxon>Prorocentrum</taxon>
    </lineage>
</organism>
<dbReference type="Proteomes" id="UP001189429">
    <property type="component" value="Unassembled WGS sequence"/>
</dbReference>
<reference evidence="2" key="1">
    <citation type="submission" date="2023-10" db="EMBL/GenBank/DDBJ databases">
        <authorList>
            <person name="Chen Y."/>
            <person name="Shah S."/>
            <person name="Dougan E. K."/>
            <person name="Thang M."/>
            <person name="Chan C."/>
        </authorList>
    </citation>
    <scope>NUCLEOTIDE SEQUENCE [LARGE SCALE GENOMIC DNA]</scope>
</reference>
<protein>
    <submittedName>
        <fullName evidence="2">Uncharacterized protein</fullName>
    </submittedName>
</protein>
<accession>A0ABN9VLK0</accession>
<evidence type="ECO:0000313" key="3">
    <source>
        <dbReference type="Proteomes" id="UP001189429"/>
    </source>
</evidence>
<sequence length="1184" mass="128996">MDAGLPGAPLARQAHRRSGSGRRLAWPRALAARAVAAAAAVALLGSGAEAEFGLHAAALLPRRRSATKVLAQYSGWEVVLETGKGKGPLAVVPRVKFRQTPPPPVQLEGLSGTAEGVAVAKELKGFPFTTRNQASVAVGFPRVRTKVGLSLDQPPQSAEETALPTGALSLEQRVGPARGTLRVRSTGDWDVSADAEVEELGGTVRSTLRSDLDWSMALEKGFHLDRGVNAAMTYGATQDGMFVKGQLDGSATPVKKRDLKALYRPLRKGGVLLTSRGDMAQVDLSFAELSVAVLPDVEGEGAEAAAGAWHRKRYRSWDAVLDTLPAHARRAVGRAARREFVEPERHRALAGAFSDTRLHLGDRVADELNVHPNTWSHSAVVKFALERIGSNSCHHMRNLEFGRWANMLTDIARYMLRGAEGNLQYLDHSAAVKKGMKCRNDRVSRHEQVIYPPFILASTSASVTYSALDRSDFNLGRAVELTEVVNFIILVLGADGAMSNIRLFAWMLSKVVECNSRARREGRGLLLLLMTVCFSHVLNRSVVLTFGHTKIIPAIYNTAFCFRYTPRLNKLLRAIERKIAADLMEGGFVLGEPDPSDQQHAMAILSAVICRPMRTRGRGASADPARDEDVLRARLDTMMSLFNGDIRSRRVSHVCAGCCAGAGDCASKMAVAAVTETFVDSLSTTLPSTSKWYTAEPAMIPQVGLTLLCGILPQLAVGTIEQLDENDEDELRRSCAMKVNKAKSSLTDPQHWQDITAAFWGAEPVDKLDATLQHLDESGHALEDAAREDGCVAVCQKELFDRAMSSPGLSVCSQSGSWLAKSIIVLRRSVLVWWNAEWTSPTFGDAIMRPPCGMVAGRTIASSTLRLVGGISTIHRGRNFHMIIAAAAGSKIRDRPSMRPQLAVPCRSGPGTFIPLSRLVHHFAPEPGVDCVVFQRAAFVRVMSISAIVWSRVVIPMTEPPLVFSRLSDPKCSDLDRGALWHDFSRRPKCCLDWGFSRPMREASVDFAAFEAAACGMSRRAGATNMGLERLLNLITKSAPSQVRRPVAERVVYAGALTQFQQRYLQVGFQDRRGHEKRADLVRRGVPIAATAKSRSAGSGSRVHVSYGNMLLAQWLADHPEATEREIREQQSKCMSAWGKVSLREQLRFLAERGPSDAERALPQSGAHRAAASGDDSDRPIIAI</sequence>